<gene>
    <name evidence="13" type="ORF">BJY01DRAFT_236652</name>
</gene>
<dbReference type="Gene3D" id="3.40.50.720">
    <property type="entry name" value="NAD(P)-binding Rossmann-like Domain"/>
    <property type="match status" value="1"/>
</dbReference>
<comment type="pathway">
    <text evidence="2">Amino-acid biosynthesis; L-serine biosynthesis; L-serine from 3-phospho-D-glycerate: step 2/3.</text>
</comment>
<protein>
    <recommendedName>
        <fullName evidence="4">phosphoserine transaminase</fullName>
        <ecNumber evidence="4">2.6.1.52</ecNumber>
    </recommendedName>
</protein>
<keyword evidence="7 13" id="KW-0808">Transferase</keyword>
<evidence type="ECO:0000256" key="3">
    <source>
        <dbReference type="ARBA" id="ARBA00006904"/>
    </source>
</evidence>
<evidence type="ECO:0000256" key="2">
    <source>
        <dbReference type="ARBA" id="ARBA00005099"/>
    </source>
</evidence>
<evidence type="ECO:0000259" key="12">
    <source>
        <dbReference type="Pfam" id="PF05368"/>
    </source>
</evidence>
<keyword evidence="14" id="KW-1185">Reference proteome</keyword>
<reference evidence="13 14" key="1">
    <citation type="submission" date="2024-07" db="EMBL/GenBank/DDBJ databases">
        <title>Section-level genome sequencing and comparative genomics of Aspergillus sections Usti and Cavernicolus.</title>
        <authorList>
            <consortium name="Lawrence Berkeley National Laboratory"/>
            <person name="Nybo J.L."/>
            <person name="Vesth T.C."/>
            <person name="Theobald S."/>
            <person name="Frisvad J.C."/>
            <person name="Larsen T.O."/>
            <person name="Kjaerboelling I."/>
            <person name="Rothschild-Mancinelli K."/>
            <person name="Lyhne E.K."/>
            <person name="Kogle M.E."/>
            <person name="Barry K."/>
            <person name="Clum A."/>
            <person name="Na H."/>
            <person name="Ledsgaard L."/>
            <person name="Lin J."/>
            <person name="Lipzen A."/>
            <person name="Kuo A."/>
            <person name="Riley R."/>
            <person name="Mondo S."/>
            <person name="Labutti K."/>
            <person name="Haridas S."/>
            <person name="Pangalinan J."/>
            <person name="Salamov A.A."/>
            <person name="Simmons B.A."/>
            <person name="Magnuson J.K."/>
            <person name="Chen J."/>
            <person name="Drula E."/>
            <person name="Henrissat B."/>
            <person name="Wiebenga A."/>
            <person name="Lubbers R.J."/>
            <person name="Gomes A.C."/>
            <person name="Makela M.R."/>
            <person name="Stajich J."/>
            <person name="Grigoriev I.V."/>
            <person name="Mortensen U.H."/>
            <person name="De Vries R.P."/>
            <person name="Baker S.E."/>
            <person name="Andersen M.R."/>
        </authorList>
    </citation>
    <scope>NUCLEOTIDE SEQUENCE [LARGE SCALE GENOMIC DNA]</scope>
    <source>
        <strain evidence="13 14">CBS 123904</strain>
    </source>
</reference>
<comment type="cofactor">
    <cofactor evidence="1">
        <name>pyridoxal 5'-phosphate</name>
        <dbReference type="ChEBI" id="CHEBI:597326"/>
    </cofactor>
</comment>
<dbReference type="EMBL" id="JBFXLU010000118">
    <property type="protein sequence ID" value="KAL2840677.1"/>
    <property type="molecule type" value="Genomic_DNA"/>
</dbReference>
<evidence type="ECO:0000256" key="9">
    <source>
        <dbReference type="ARBA" id="ARBA00023299"/>
    </source>
</evidence>
<dbReference type="InterPro" id="IPR036291">
    <property type="entry name" value="NAD(P)-bd_dom_sf"/>
</dbReference>
<dbReference type="Pfam" id="PF00266">
    <property type="entry name" value="Aminotran_5"/>
    <property type="match status" value="2"/>
</dbReference>
<dbReference type="EC" id="2.6.1.52" evidence="4"/>
<name>A0ABR4JLN3_9EURO</name>
<evidence type="ECO:0000259" key="11">
    <source>
        <dbReference type="Pfam" id="PF00266"/>
    </source>
</evidence>
<evidence type="ECO:0000313" key="14">
    <source>
        <dbReference type="Proteomes" id="UP001610446"/>
    </source>
</evidence>
<dbReference type="GO" id="GO:0016740">
    <property type="term" value="F:transferase activity"/>
    <property type="evidence" value="ECO:0007669"/>
    <property type="project" value="UniProtKB-KW"/>
</dbReference>
<comment type="catalytic activity">
    <reaction evidence="10">
        <text>O-phospho-L-serine + 2-oxoglutarate = 3-phosphooxypyruvate + L-glutamate</text>
        <dbReference type="Rhea" id="RHEA:14329"/>
        <dbReference type="ChEBI" id="CHEBI:16810"/>
        <dbReference type="ChEBI" id="CHEBI:18110"/>
        <dbReference type="ChEBI" id="CHEBI:29985"/>
        <dbReference type="ChEBI" id="CHEBI:57524"/>
        <dbReference type="EC" id="2.6.1.52"/>
    </reaction>
</comment>
<feature type="domain" description="Aminotransferase class V" evidence="11">
    <location>
        <begin position="173"/>
        <end position="420"/>
    </location>
</feature>
<dbReference type="SUPFAM" id="SSF53383">
    <property type="entry name" value="PLP-dependent transferases"/>
    <property type="match status" value="1"/>
</dbReference>
<dbReference type="Gene3D" id="3.40.640.10">
    <property type="entry name" value="Type I PLP-dependent aspartate aminotransferase-like (Major domain)"/>
    <property type="match status" value="1"/>
</dbReference>
<evidence type="ECO:0000256" key="10">
    <source>
        <dbReference type="ARBA" id="ARBA00049007"/>
    </source>
</evidence>
<dbReference type="NCBIfam" id="NF003764">
    <property type="entry name" value="PRK05355.1"/>
    <property type="match status" value="1"/>
</dbReference>
<evidence type="ECO:0000256" key="1">
    <source>
        <dbReference type="ARBA" id="ARBA00001933"/>
    </source>
</evidence>
<keyword evidence="6" id="KW-0028">Amino-acid biosynthesis</keyword>
<dbReference type="PANTHER" id="PTHR43247">
    <property type="entry name" value="PHOSPHOSERINE AMINOTRANSFERASE"/>
    <property type="match status" value="1"/>
</dbReference>
<dbReference type="Gene3D" id="3.90.25.10">
    <property type="entry name" value="UDP-galactose 4-epimerase, domain 1"/>
    <property type="match status" value="1"/>
</dbReference>
<evidence type="ECO:0000256" key="6">
    <source>
        <dbReference type="ARBA" id="ARBA00022605"/>
    </source>
</evidence>
<dbReference type="SUPFAM" id="SSF51735">
    <property type="entry name" value="NAD(P)-binding Rossmann-fold domains"/>
    <property type="match status" value="1"/>
</dbReference>
<comment type="caution">
    <text evidence="13">The sequence shown here is derived from an EMBL/GenBank/DDBJ whole genome shotgun (WGS) entry which is preliminary data.</text>
</comment>
<evidence type="ECO:0000256" key="4">
    <source>
        <dbReference type="ARBA" id="ARBA00013030"/>
    </source>
</evidence>
<dbReference type="Gene3D" id="3.90.1150.10">
    <property type="entry name" value="Aspartate Aminotransferase, domain 1"/>
    <property type="match status" value="1"/>
</dbReference>
<dbReference type="PANTHER" id="PTHR43247:SF1">
    <property type="entry name" value="PHOSPHOSERINE AMINOTRANSFERASE"/>
    <property type="match status" value="1"/>
</dbReference>
<dbReference type="InterPro" id="IPR015422">
    <property type="entry name" value="PyrdxlP-dep_Trfase_small"/>
</dbReference>
<evidence type="ECO:0000256" key="8">
    <source>
        <dbReference type="ARBA" id="ARBA00022898"/>
    </source>
</evidence>
<dbReference type="Proteomes" id="UP001610446">
    <property type="component" value="Unassembled WGS sequence"/>
</dbReference>
<evidence type="ECO:0000313" key="13">
    <source>
        <dbReference type="EMBL" id="KAL2840677.1"/>
    </source>
</evidence>
<organism evidence="13 14">
    <name type="scientific">Aspergillus pseudoustus</name>
    <dbReference type="NCBI Taxonomy" id="1810923"/>
    <lineage>
        <taxon>Eukaryota</taxon>
        <taxon>Fungi</taxon>
        <taxon>Dikarya</taxon>
        <taxon>Ascomycota</taxon>
        <taxon>Pezizomycotina</taxon>
        <taxon>Eurotiomycetes</taxon>
        <taxon>Eurotiomycetidae</taxon>
        <taxon>Eurotiales</taxon>
        <taxon>Aspergillaceae</taxon>
        <taxon>Aspergillus</taxon>
        <taxon>Aspergillus subgen. Nidulantes</taxon>
    </lineage>
</organism>
<feature type="domain" description="NmrA-like" evidence="12">
    <location>
        <begin position="426"/>
        <end position="675"/>
    </location>
</feature>
<dbReference type="InterPro" id="IPR022278">
    <property type="entry name" value="Pser_aminoTfrase"/>
</dbReference>
<keyword evidence="8" id="KW-0663">Pyridoxal phosphate</keyword>
<keyword evidence="9" id="KW-0718">Serine biosynthesis</keyword>
<dbReference type="InterPro" id="IPR008030">
    <property type="entry name" value="NmrA-like"/>
</dbReference>
<proteinExistence type="inferred from homology"/>
<dbReference type="HAMAP" id="MF_00160">
    <property type="entry name" value="SerC_aminotrans_5"/>
    <property type="match status" value="1"/>
</dbReference>
<dbReference type="InterPro" id="IPR015421">
    <property type="entry name" value="PyrdxlP-dep_Trfase_major"/>
</dbReference>
<sequence length="733" mass="80906">MKREEITYLGAGPAALPTDVLATAAEALLNYENTGLGVAEHSHRSELAGGILNATKADLANFLDIPPEFEILFMQGGGSGQFDATVYNLTAIWVEKQRQKTVKERGELPEDELVAELRKKVDAELRLDYLVTGSEVPRELWSLKASQEAARLLGPEYVNVASDARTANNGKFGKIAEESTWKLSPKAAMVYLCENETVDGVEYPNFPKVLEAKGSGDDPIVIGDFSSTILSRRIPFENFSIVYFGAQKNLGLTGITGVIIRKSLLPPVSSPCSPAILRKLGLPVAPTILDYAVVAKNNSLYNTLSIFDVYVAGQVIKKLLATFPDKVDGQQIVAERKARKVYETLDAYPEVYRVVPDKSARSRMNICFRVIKNGNVDESEKTFLKGGTERGITGLKGHRSVGGIRASNYNAIPESGIDKLVAMAIIAVAGGTGAVGKTIVDVLTKESKHEVFVLTRKARENDPILTRAKQVEVDYSDIAALTKALEEHFIHTIISAISLYSEEDSTSQLNLIRAAESASPTERFIPSEYSFIQTEDLLPHDPSIKLFVDAVKLLKSTNLQFTRVIPGFFMDYWAMPHVKSHLEHLTFGVDMSSCTAAIPGDGTDKIGMTYTYDMAAFIGQLLEREDWEELSVIVGDEVTYNQLIELGEEVRERKFKVDYDSPEEVKRGIVTVPNQPEGVSYSEQDLVETTALVDRLVLAKVFDFPAEVRVNERFPDLKLVKVRELVTRAWGKP</sequence>
<dbReference type="Pfam" id="PF05368">
    <property type="entry name" value="NmrA"/>
    <property type="match status" value="1"/>
</dbReference>
<comment type="similarity">
    <text evidence="3">Belongs to the class-V pyridoxal-phosphate-dependent aminotransferase family. SerC subfamily.</text>
</comment>
<accession>A0ABR4JLN3</accession>
<evidence type="ECO:0000256" key="5">
    <source>
        <dbReference type="ARBA" id="ARBA00022576"/>
    </source>
</evidence>
<keyword evidence="5" id="KW-0032">Aminotransferase</keyword>
<evidence type="ECO:0000256" key="7">
    <source>
        <dbReference type="ARBA" id="ARBA00022679"/>
    </source>
</evidence>
<dbReference type="InterPro" id="IPR015424">
    <property type="entry name" value="PyrdxlP-dep_Trfase"/>
</dbReference>
<feature type="domain" description="Aminotransferase class V" evidence="11">
    <location>
        <begin position="9"/>
        <end position="100"/>
    </location>
</feature>
<dbReference type="InterPro" id="IPR000192">
    <property type="entry name" value="Aminotrans_V_dom"/>
</dbReference>